<evidence type="ECO:0000313" key="1">
    <source>
        <dbReference type="EMBL" id="KAJ8720999.1"/>
    </source>
</evidence>
<evidence type="ECO:0000313" key="2">
    <source>
        <dbReference type="Proteomes" id="UP001231649"/>
    </source>
</evidence>
<sequence length="680" mass="77088">MALLRWDHFLLTQTPFRKKILMRCRGLNGNIIYSNRGLDRVQEQPEEQISNVLNRNDYDAQLPSLLQSQRAPATWKRALAKVERYSAKRPPGKESCSFTQTLSQCLQLRSWVHGDEGLTHLLDTIIREKTDASKEDLDRRTSHVYSGSLTYRLPCPTMSRGGQSNSTSNFASHVRISSSTATAYAKKGEDYTICFQSVFLYGVAALSIMYHKYGCLPERMAVVITRGCCTWTIPPEVFTLSESLYPGVTIPTAMLKLEPVEETLLPYKPRELGVEASYAAHMAYKFAVWILNRRDTTRISTLEHRAISDTLTPPFVNLSEMCRLKIDAFFSHLVVYLMLLDGGFLQYPHTMLMELKDAASRTGFDDLIDSIILSGLTHSFCQMTHASPIDLQDREGWRIAVADLLASSSELGVASLINRDTVLIPEEVRHLFIRWYRAMAHQLGRRIDPHLLSDMGHRELRDMLEQAVRRDNVTLCTWTEDEYRKGANEIASAVYNTLQNTVHNENVKTVRLVADGCGAQNKNSIMIGMCAKWLTQAPRHIKTVELVFLIPGHSFIPPDRVFGLVEKEIPNLAHEIQTINRMINEAPGDQETIFQAGQLKDKEAIQTLEKRFDPKDHKPQREHVIADLIEVDGCSFSIAQKAREITWGFPVTGITSPVPCEQVVIQDYDQSTEEERSVCI</sequence>
<keyword evidence="2" id="KW-1185">Reference proteome</keyword>
<dbReference type="EMBL" id="CM056795">
    <property type="protein sequence ID" value="KAJ8720999.1"/>
    <property type="molecule type" value="Genomic_DNA"/>
</dbReference>
<protein>
    <submittedName>
        <fullName evidence="1">Uncharacterized protein</fullName>
    </submittedName>
</protein>
<organism evidence="1 2">
    <name type="scientific">Mythimna loreyi</name>
    <dbReference type="NCBI Taxonomy" id="667449"/>
    <lineage>
        <taxon>Eukaryota</taxon>
        <taxon>Metazoa</taxon>
        <taxon>Ecdysozoa</taxon>
        <taxon>Arthropoda</taxon>
        <taxon>Hexapoda</taxon>
        <taxon>Insecta</taxon>
        <taxon>Pterygota</taxon>
        <taxon>Neoptera</taxon>
        <taxon>Endopterygota</taxon>
        <taxon>Lepidoptera</taxon>
        <taxon>Glossata</taxon>
        <taxon>Ditrysia</taxon>
        <taxon>Noctuoidea</taxon>
        <taxon>Noctuidae</taxon>
        <taxon>Noctuinae</taxon>
        <taxon>Hadenini</taxon>
        <taxon>Mythimna</taxon>
    </lineage>
</organism>
<accession>A0ACC2QMP3</accession>
<dbReference type="Proteomes" id="UP001231649">
    <property type="component" value="Chromosome 19"/>
</dbReference>
<proteinExistence type="predicted"/>
<comment type="caution">
    <text evidence="1">The sequence shown here is derived from an EMBL/GenBank/DDBJ whole genome shotgun (WGS) entry which is preliminary data.</text>
</comment>
<name>A0ACC2QMP3_9NEOP</name>
<reference evidence="1" key="1">
    <citation type="submission" date="2023-03" db="EMBL/GenBank/DDBJ databases">
        <title>Chromosome-level genomes of two armyworms, Mythimna separata and Mythimna loreyi, provide insights into the biosynthesis and reception of sex pheromones.</title>
        <authorList>
            <person name="Zhao H."/>
        </authorList>
    </citation>
    <scope>NUCLEOTIDE SEQUENCE</scope>
    <source>
        <strain evidence="1">BeijingLab</strain>
    </source>
</reference>
<gene>
    <name evidence="1" type="ORF">PYW08_006464</name>
</gene>